<dbReference type="GO" id="GO:0005524">
    <property type="term" value="F:ATP binding"/>
    <property type="evidence" value="ECO:0007669"/>
    <property type="project" value="InterPro"/>
</dbReference>
<dbReference type="AlphaFoldDB" id="A0A2M6XBF0"/>
<dbReference type="NCBIfam" id="TIGR01420">
    <property type="entry name" value="pilT_fam"/>
    <property type="match status" value="1"/>
</dbReference>
<protein>
    <submittedName>
        <fullName evidence="3">Type IV pili twitching motility protein PilT</fullName>
    </submittedName>
</protein>
<dbReference type="InterPro" id="IPR050921">
    <property type="entry name" value="T4SS_GSP_E_ATPase"/>
</dbReference>
<comment type="similarity">
    <text evidence="1">Belongs to the GSP E family.</text>
</comment>
<comment type="caution">
    <text evidence="3">The sequence shown here is derived from an EMBL/GenBank/DDBJ whole genome shotgun (WGS) entry which is preliminary data.</text>
</comment>
<dbReference type="Gene3D" id="3.30.450.90">
    <property type="match status" value="1"/>
</dbReference>
<dbReference type="InterPro" id="IPR027417">
    <property type="entry name" value="P-loop_NTPase"/>
</dbReference>
<evidence type="ECO:0000259" key="2">
    <source>
        <dbReference type="Pfam" id="PF00437"/>
    </source>
</evidence>
<reference evidence="4" key="1">
    <citation type="submission" date="2017-09" db="EMBL/GenBank/DDBJ databases">
        <title>Depth-based differentiation of microbial function through sediment-hosted aquifers and enrichment of novel symbionts in the deep terrestrial subsurface.</title>
        <authorList>
            <person name="Probst A.J."/>
            <person name="Ladd B."/>
            <person name="Jarett J.K."/>
            <person name="Geller-Mcgrath D.E."/>
            <person name="Sieber C.M.K."/>
            <person name="Emerson J.B."/>
            <person name="Anantharaman K."/>
            <person name="Thomas B.C."/>
            <person name="Malmstrom R."/>
            <person name="Stieglmeier M."/>
            <person name="Klingl A."/>
            <person name="Woyke T."/>
            <person name="Ryan C.M."/>
            <person name="Banfield J.F."/>
        </authorList>
    </citation>
    <scope>NUCLEOTIDE SEQUENCE [LARGE SCALE GENOMIC DNA]</scope>
</reference>
<proteinExistence type="inferred from homology"/>
<dbReference type="Gene3D" id="3.40.50.300">
    <property type="entry name" value="P-loop containing nucleotide triphosphate hydrolases"/>
    <property type="match status" value="1"/>
</dbReference>
<dbReference type="PANTHER" id="PTHR30486">
    <property type="entry name" value="TWITCHING MOTILITY PROTEIN PILT"/>
    <property type="match status" value="1"/>
</dbReference>
<accession>A0A2M6XBF0</accession>
<sequence length="358" mass="39702">MTIDKLLEITVNRKASDLHLVMGMPPMLRVDNQLTPILNVESLSAETAEQLVMAMLNNEQREMFLVNKELDFSFSYQQDARFRVNAYYQKGSVAAALRLLPAKIPTVAELNLPEICHTFAQLKQGFILVTGPTGQGKSSTLAAIINEINQTRAEHIVTIEDPIEYVFDHQQSMVSQREIRSDTHSWRIALRSCLREDPNVVMVGEMRDLETIAAGLTVAETGHLVFATLHTNSAGQSLDRIVDVFPEQQQAQVRMQLSNTLEAVLSQRLLPCLEGGRIPATEILVATGAVRNTIREGKTHLIDNIIQTSAEVGMMTLEMNLAQLVAEGKISLDVAKAYAMRPQSLMRLLSSKPVKSKG</sequence>
<evidence type="ECO:0000313" key="4">
    <source>
        <dbReference type="Proteomes" id="UP000231214"/>
    </source>
</evidence>
<dbReference type="GO" id="GO:0016887">
    <property type="term" value="F:ATP hydrolysis activity"/>
    <property type="evidence" value="ECO:0007669"/>
    <property type="project" value="InterPro"/>
</dbReference>
<evidence type="ECO:0000256" key="1">
    <source>
        <dbReference type="ARBA" id="ARBA00006611"/>
    </source>
</evidence>
<dbReference type="Proteomes" id="UP000231214">
    <property type="component" value="Unassembled WGS sequence"/>
</dbReference>
<dbReference type="CDD" id="cd01131">
    <property type="entry name" value="PilT"/>
    <property type="match status" value="1"/>
</dbReference>
<dbReference type="Pfam" id="PF00437">
    <property type="entry name" value="T2SSE"/>
    <property type="match status" value="1"/>
</dbReference>
<evidence type="ECO:0000313" key="3">
    <source>
        <dbReference type="EMBL" id="PIU02328.1"/>
    </source>
</evidence>
<dbReference type="InterPro" id="IPR006321">
    <property type="entry name" value="PilT/PilU"/>
</dbReference>
<name>A0A2M6XBF0_9BACT</name>
<organism evidence="3 4">
    <name type="scientific">Candidatus Shapirobacteria bacterium CG09_land_8_20_14_0_10_49_15</name>
    <dbReference type="NCBI Taxonomy" id="1974482"/>
    <lineage>
        <taxon>Bacteria</taxon>
        <taxon>Candidatus Shapironibacteriota</taxon>
    </lineage>
</organism>
<dbReference type="EMBL" id="PEZK01000014">
    <property type="protein sequence ID" value="PIU02328.1"/>
    <property type="molecule type" value="Genomic_DNA"/>
</dbReference>
<dbReference type="InterPro" id="IPR001482">
    <property type="entry name" value="T2SS/T4SS_dom"/>
</dbReference>
<dbReference type="SUPFAM" id="SSF52540">
    <property type="entry name" value="P-loop containing nucleoside triphosphate hydrolases"/>
    <property type="match status" value="1"/>
</dbReference>
<gene>
    <name evidence="3" type="ORF">COT66_00790</name>
</gene>
<feature type="domain" description="Bacterial type II secretion system protein E" evidence="2">
    <location>
        <begin position="3"/>
        <end position="277"/>
    </location>
</feature>